<keyword evidence="8" id="KW-0804">Transcription</keyword>
<dbReference type="RefSeq" id="WP_046135954.1">
    <property type="nucleotide sequence ID" value="NZ_FQVC01000019.1"/>
</dbReference>
<evidence type="ECO:0000256" key="1">
    <source>
        <dbReference type="ARBA" id="ARBA00022553"/>
    </source>
</evidence>
<dbReference type="InterPro" id="IPR025944">
    <property type="entry name" value="Sigma_54_int_dom_CS"/>
</dbReference>
<feature type="domain" description="Sigma-54 factor interaction" evidence="10">
    <location>
        <begin position="145"/>
        <end position="374"/>
    </location>
</feature>
<accession>A0A0F5LNG4</accession>
<dbReference type="EMBL" id="LAJF01000090">
    <property type="protein sequence ID" value="KKB83644.1"/>
    <property type="molecule type" value="Genomic_DNA"/>
</dbReference>
<dbReference type="FunFam" id="3.40.50.2300:FF:000018">
    <property type="entry name" value="DNA-binding transcriptional regulator NtrC"/>
    <property type="match status" value="1"/>
</dbReference>
<reference evidence="12 14" key="1">
    <citation type="submission" date="2015-03" db="EMBL/GenBank/DDBJ databases">
        <authorList>
            <person name="Hassan Y.I."/>
            <person name="Lepp D."/>
            <person name="Zhou T."/>
        </authorList>
    </citation>
    <scope>NUCLEOTIDE SEQUENCE [LARGE SCALE GENOMIC DNA]</scope>
    <source>
        <strain evidence="12 14">DSM 17137</strain>
    </source>
</reference>
<dbReference type="InterPro" id="IPR027417">
    <property type="entry name" value="P-loop_NTPase"/>
</dbReference>
<dbReference type="SUPFAM" id="SSF52540">
    <property type="entry name" value="P-loop containing nucleoside triphosphate hydrolases"/>
    <property type="match status" value="1"/>
</dbReference>
<dbReference type="PROSITE" id="PS50110">
    <property type="entry name" value="RESPONSE_REGULATORY"/>
    <property type="match status" value="1"/>
</dbReference>
<dbReference type="AlphaFoldDB" id="A0A0F5LNG4"/>
<keyword evidence="4" id="KW-0902">Two-component regulatory system</keyword>
<feature type="domain" description="Response regulatory" evidence="11">
    <location>
        <begin position="5"/>
        <end position="119"/>
    </location>
</feature>
<dbReference type="Gene3D" id="3.40.50.300">
    <property type="entry name" value="P-loop containing nucleotide triphosphate hydrolases"/>
    <property type="match status" value="1"/>
</dbReference>
<evidence type="ECO:0000259" key="10">
    <source>
        <dbReference type="PROSITE" id="PS50045"/>
    </source>
</evidence>
<dbReference type="PRINTS" id="PR01590">
    <property type="entry name" value="HTHFIS"/>
</dbReference>
<evidence type="ECO:0000313" key="14">
    <source>
        <dbReference type="Proteomes" id="UP000033608"/>
    </source>
</evidence>
<dbReference type="PATRIC" id="fig|1121477.3.peg.4026"/>
<keyword evidence="6" id="KW-0238">DNA-binding</keyword>
<evidence type="ECO:0000259" key="11">
    <source>
        <dbReference type="PROSITE" id="PS50110"/>
    </source>
</evidence>
<dbReference type="SUPFAM" id="SSF52172">
    <property type="entry name" value="CheY-like"/>
    <property type="match status" value="1"/>
</dbReference>
<dbReference type="Gene3D" id="3.40.50.2300">
    <property type="match status" value="1"/>
</dbReference>
<dbReference type="PROSITE" id="PS00688">
    <property type="entry name" value="SIGMA54_INTERACT_3"/>
    <property type="match status" value="1"/>
</dbReference>
<organism evidence="12 14">
    <name type="scientific">Devosia limi DSM 17137</name>
    <dbReference type="NCBI Taxonomy" id="1121477"/>
    <lineage>
        <taxon>Bacteria</taxon>
        <taxon>Pseudomonadati</taxon>
        <taxon>Pseudomonadota</taxon>
        <taxon>Alphaproteobacteria</taxon>
        <taxon>Hyphomicrobiales</taxon>
        <taxon>Devosiaceae</taxon>
        <taxon>Devosia</taxon>
    </lineage>
</organism>
<dbReference type="InterPro" id="IPR025943">
    <property type="entry name" value="Sigma_54_int_dom_ATP-bd_2"/>
</dbReference>
<dbReference type="FunFam" id="3.40.50.300:FF:000006">
    <property type="entry name" value="DNA-binding transcriptional regulator NtrC"/>
    <property type="match status" value="1"/>
</dbReference>
<dbReference type="PANTHER" id="PTHR32071">
    <property type="entry name" value="TRANSCRIPTIONAL REGULATORY PROTEIN"/>
    <property type="match status" value="1"/>
</dbReference>
<dbReference type="GO" id="GO:0043565">
    <property type="term" value="F:sequence-specific DNA binding"/>
    <property type="evidence" value="ECO:0007669"/>
    <property type="project" value="InterPro"/>
</dbReference>
<dbReference type="Proteomes" id="UP000184533">
    <property type="component" value="Unassembled WGS sequence"/>
</dbReference>
<dbReference type="InterPro" id="IPR001789">
    <property type="entry name" value="Sig_transdc_resp-reg_receiver"/>
</dbReference>
<evidence type="ECO:0000256" key="2">
    <source>
        <dbReference type="ARBA" id="ARBA00022741"/>
    </source>
</evidence>
<keyword evidence="7" id="KW-0010">Activator</keyword>
<dbReference type="SUPFAM" id="SSF46689">
    <property type="entry name" value="Homeodomain-like"/>
    <property type="match status" value="1"/>
</dbReference>
<proteinExistence type="predicted"/>
<dbReference type="OrthoDB" id="9802388at2"/>
<dbReference type="Pfam" id="PF25601">
    <property type="entry name" value="AAA_lid_14"/>
    <property type="match status" value="1"/>
</dbReference>
<evidence type="ECO:0000256" key="4">
    <source>
        <dbReference type="ARBA" id="ARBA00023012"/>
    </source>
</evidence>
<dbReference type="InterPro" id="IPR058031">
    <property type="entry name" value="AAA_lid_NorR"/>
</dbReference>
<dbReference type="CDD" id="cd17549">
    <property type="entry name" value="REC_DctD-like"/>
    <property type="match status" value="1"/>
</dbReference>
<dbReference type="Proteomes" id="UP000033608">
    <property type="component" value="Unassembled WGS sequence"/>
</dbReference>
<evidence type="ECO:0000256" key="7">
    <source>
        <dbReference type="ARBA" id="ARBA00023159"/>
    </source>
</evidence>
<evidence type="ECO:0000256" key="6">
    <source>
        <dbReference type="ARBA" id="ARBA00023125"/>
    </source>
</evidence>
<evidence type="ECO:0000313" key="12">
    <source>
        <dbReference type="EMBL" id="KKB83644.1"/>
    </source>
</evidence>
<sequence>MTDFDVLFIDDDKEVLEAYAQTLELEGFAVRPCRTAAAGIEKLTAETGAVVITDVRMPQRDGFQALAAIRQIDPDIPVIMVTGHGDIPMALKALRAGAWDFIEKPADPALLVEAVRRAQAHRKVIIENRGLRAQTMDCASWEGRVIGRSPAVARLRQQLQMLSDVDVDVLILGETGTGKEVAARALHDLGSRRAGRFVAVNCGAIPETMLESELFGHEPGAFTGAQARRIGKIEHADGGTLFFDEIESMPLAAQVRLLRVLQERTIERLGSNTERQVNLRIVTATKVDLNKLAAEGRFREDLAYRLDIARVEIPPLRQRGRDVVLLFTHFLDLAARRQGRATPVADSLTIDQLMAHDWPGNVRELRNAAERFVLGMGLPNPAQPATPLDGADLLEQKLNRAEKAIIIEALALQDGRMGDTADALGISRKTLYLKMRKLDIAARPEDEAG</sequence>
<dbReference type="InterPro" id="IPR011006">
    <property type="entry name" value="CheY-like_superfamily"/>
</dbReference>
<dbReference type="STRING" id="1121477.SAMN02745223_03983"/>
<evidence type="ECO:0000256" key="3">
    <source>
        <dbReference type="ARBA" id="ARBA00022840"/>
    </source>
</evidence>
<keyword evidence="2" id="KW-0547">Nucleotide-binding</keyword>
<reference evidence="13 15" key="2">
    <citation type="submission" date="2016-11" db="EMBL/GenBank/DDBJ databases">
        <authorList>
            <person name="Jaros S."/>
            <person name="Januszkiewicz K."/>
            <person name="Wedrychowicz H."/>
        </authorList>
    </citation>
    <scope>NUCLEOTIDE SEQUENCE [LARGE SCALE GENOMIC DNA]</scope>
    <source>
        <strain evidence="13 15">DSM 17137</strain>
    </source>
</reference>
<dbReference type="Pfam" id="PF00158">
    <property type="entry name" value="Sigma54_activat"/>
    <property type="match status" value="1"/>
</dbReference>
<dbReference type="GO" id="GO:0006355">
    <property type="term" value="P:regulation of DNA-templated transcription"/>
    <property type="evidence" value="ECO:0007669"/>
    <property type="project" value="InterPro"/>
</dbReference>
<dbReference type="PROSITE" id="PS00676">
    <property type="entry name" value="SIGMA54_INTERACT_2"/>
    <property type="match status" value="1"/>
</dbReference>
<dbReference type="SMART" id="SM00448">
    <property type="entry name" value="REC"/>
    <property type="match status" value="1"/>
</dbReference>
<evidence type="ECO:0000313" key="15">
    <source>
        <dbReference type="Proteomes" id="UP000184533"/>
    </source>
</evidence>
<evidence type="ECO:0000256" key="8">
    <source>
        <dbReference type="ARBA" id="ARBA00023163"/>
    </source>
</evidence>
<evidence type="ECO:0000256" key="9">
    <source>
        <dbReference type="PROSITE-ProRule" id="PRU00169"/>
    </source>
</evidence>
<dbReference type="InterPro" id="IPR009057">
    <property type="entry name" value="Homeodomain-like_sf"/>
</dbReference>
<dbReference type="Pfam" id="PF02954">
    <property type="entry name" value="HTH_8"/>
    <property type="match status" value="1"/>
</dbReference>
<keyword evidence="1 9" id="KW-0597">Phosphoprotein</keyword>
<keyword evidence="3" id="KW-0067">ATP-binding</keyword>
<dbReference type="PANTHER" id="PTHR32071:SF57">
    <property type="entry name" value="C4-DICARBOXYLATE TRANSPORT TRANSCRIPTIONAL REGULATORY PROTEIN DCTD"/>
    <property type="match status" value="1"/>
</dbReference>
<dbReference type="PROSITE" id="PS50045">
    <property type="entry name" value="SIGMA54_INTERACT_4"/>
    <property type="match status" value="1"/>
</dbReference>
<keyword evidence="14" id="KW-1185">Reference proteome</keyword>
<dbReference type="EMBL" id="FQVC01000019">
    <property type="protein sequence ID" value="SHF95624.1"/>
    <property type="molecule type" value="Genomic_DNA"/>
</dbReference>
<dbReference type="GO" id="GO:0005524">
    <property type="term" value="F:ATP binding"/>
    <property type="evidence" value="ECO:0007669"/>
    <property type="project" value="UniProtKB-KW"/>
</dbReference>
<dbReference type="Pfam" id="PF00072">
    <property type="entry name" value="Response_reg"/>
    <property type="match status" value="1"/>
</dbReference>
<gene>
    <name evidence="13" type="ORF">SAMN02745223_03983</name>
    <name evidence="12" type="ORF">VW29_14290</name>
</gene>
<dbReference type="CDD" id="cd00009">
    <property type="entry name" value="AAA"/>
    <property type="match status" value="1"/>
</dbReference>
<protein>
    <submittedName>
        <fullName evidence="12">Fis family transcriptional regulator</fullName>
    </submittedName>
    <submittedName>
        <fullName evidence="13">Two-component system, NtrC family, C4-dicarboxylate transport response regulator DctD</fullName>
    </submittedName>
</protein>
<dbReference type="Gene3D" id="1.10.10.60">
    <property type="entry name" value="Homeodomain-like"/>
    <property type="match status" value="1"/>
</dbReference>
<dbReference type="InterPro" id="IPR003593">
    <property type="entry name" value="AAA+_ATPase"/>
</dbReference>
<dbReference type="GO" id="GO:0000160">
    <property type="term" value="P:phosphorelay signal transduction system"/>
    <property type="evidence" value="ECO:0007669"/>
    <property type="project" value="UniProtKB-KW"/>
</dbReference>
<evidence type="ECO:0000256" key="5">
    <source>
        <dbReference type="ARBA" id="ARBA00023015"/>
    </source>
</evidence>
<evidence type="ECO:0000313" key="13">
    <source>
        <dbReference type="EMBL" id="SHF95624.1"/>
    </source>
</evidence>
<dbReference type="Gene3D" id="1.10.8.60">
    <property type="match status" value="1"/>
</dbReference>
<dbReference type="SMART" id="SM00382">
    <property type="entry name" value="AAA"/>
    <property type="match status" value="1"/>
</dbReference>
<dbReference type="InterPro" id="IPR002197">
    <property type="entry name" value="HTH_Fis"/>
</dbReference>
<feature type="modified residue" description="4-aspartylphosphate" evidence="9">
    <location>
        <position position="54"/>
    </location>
</feature>
<dbReference type="InterPro" id="IPR002078">
    <property type="entry name" value="Sigma_54_int"/>
</dbReference>
<name>A0A0F5LNG4_9HYPH</name>
<keyword evidence="5" id="KW-0805">Transcription regulation</keyword>